<gene>
    <name evidence="6" type="ORF">OXD698_LOCUS47107</name>
</gene>
<evidence type="ECO:0008006" key="8">
    <source>
        <dbReference type="Google" id="ProtNLM"/>
    </source>
</evidence>
<dbReference type="EMBL" id="CAJOAZ010017847">
    <property type="protein sequence ID" value="CAF4319831.1"/>
    <property type="molecule type" value="Genomic_DNA"/>
</dbReference>
<accession>A0A820J0T2</accession>
<dbReference type="AlphaFoldDB" id="A0A820J0T2"/>
<reference evidence="6" key="1">
    <citation type="submission" date="2021-02" db="EMBL/GenBank/DDBJ databases">
        <authorList>
            <person name="Nowell W R."/>
        </authorList>
    </citation>
    <scope>NUCLEOTIDE SEQUENCE</scope>
</reference>
<evidence type="ECO:0000256" key="1">
    <source>
        <dbReference type="ARBA" id="ARBA00004308"/>
    </source>
</evidence>
<evidence type="ECO:0000256" key="3">
    <source>
        <dbReference type="ARBA" id="ARBA00022737"/>
    </source>
</evidence>
<keyword evidence="4" id="KW-0472">Membrane</keyword>
<protein>
    <recommendedName>
        <fullName evidence="8">Muscle-specific protein 300</fullName>
    </recommendedName>
</protein>
<proteinExistence type="predicted"/>
<sequence>YSIQVSVKRVEEFLEQHRNYFADIGYYQSLIESKGKLILTMKKSNEMFIPLNFAPIDEQYQHLTDTFEKISKQVTYWDNEFNQHCQLWKNFHQRLKHLQDWIDQAQNIVNEKQDDCVYLIRKHKDFFHIIDDEILHGFTKSGRELLHIRDKNEQKEIQYLIDTLELKWKTIVCYAPIRLLRLKFERIENIIVKELEQAENELNHELKQLEHQQDISEILRRHNEHFQLNNFHPTMEIHMRDLQTYA</sequence>
<evidence type="ECO:0000256" key="4">
    <source>
        <dbReference type="ARBA" id="ARBA00023136"/>
    </source>
</evidence>
<dbReference type="Gene3D" id="1.20.58.60">
    <property type="match status" value="1"/>
</dbReference>
<dbReference type="PANTHER" id="PTHR14514">
    <property type="entry name" value="PKA ANCHORING PROTEIN"/>
    <property type="match status" value="1"/>
</dbReference>
<dbReference type="PANTHER" id="PTHR14514:SF7">
    <property type="entry name" value="KASH DOMAIN-CONTAINING PROTEIN"/>
    <property type="match status" value="1"/>
</dbReference>
<keyword evidence="3" id="KW-0677">Repeat</keyword>
<evidence type="ECO:0000313" key="6">
    <source>
        <dbReference type="EMBL" id="CAF4319831.1"/>
    </source>
</evidence>
<evidence type="ECO:0000256" key="2">
    <source>
        <dbReference type="ARBA" id="ARBA00022553"/>
    </source>
</evidence>
<keyword evidence="2" id="KW-0597">Phosphoprotein</keyword>
<organism evidence="6 7">
    <name type="scientific">Adineta steineri</name>
    <dbReference type="NCBI Taxonomy" id="433720"/>
    <lineage>
        <taxon>Eukaryota</taxon>
        <taxon>Metazoa</taxon>
        <taxon>Spiralia</taxon>
        <taxon>Gnathifera</taxon>
        <taxon>Rotifera</taxon>
        <taxon>Eurotatoria</taxon>
        <taxon>Bdelloidea</taxon>
        <taxon>Adinetida</taxon>
        <taxon>Adinetidae</taxon>
        <taxon>Adineta</taxon>
    </lineage>
</organism>
<dbReference type="SUPFAM" id="SSF46966">
    <property type="entry name" value="Spectrin repeat"/>
    <property type="match status" value="1"/>
</dbReference>
<keyword evidence="5" id="KW-0175">Coiled coil</keyword>
<feature type="non-terminal residue" evidence="6">
    <location>
        <position position="246"/>
    </location>
</feature>
<comment type="caution">
    <text evidence="6">The sequence shown here is derived from an EMBL/GenBank/DDBJ whole genome shotgun (WGS) entry which is preliminary data.</text>
</comment>
<name>A0A820J0T2_9BILA</name>
<comment type="subcellular location">
    <subcellularLocation>
        <location evidence="1">Endomembrane system</location>
    </subcellularLocation>
</comment>
<evidence type="ECO:0000313" key="7">
    <source>
        <dbReference type="Proteomes" id="UP000663844"/>
    </source>
</evidence>
<feature type="coiled-coil region" evidence="5">
    <location>
        <begin position="188"/>
        <end position="215"/>
    </location>
</feature>
<dbReference type="Proteomes" id="UP000663844">
    <property type="component" value="Unassembled WGS sequence"/>
</dbReference>
<evidence type="ECO:0000256" key="5">
    <source>
        <dbReference type="SAM" id="Coils"/>
    </source>
</evidence>
<feature type="non-terminal residue" evidence="6">
    <location>
        <position position="1"/>
    </location>
</feature>